<evidence type="ECO:0000259" key="12">
    <source>
        <dbReference type="Pfam" id="PF08492"/>
    </source>
</evidence>
<keyword evidence="8 9" id="KW-0687">Ribonucleoprotein</keyword>
<dbReference type="OrthoDB" id="5421607at2759"/>
<dbReference type="PROSITE" id="PS50005">
    <property type="entry name" value="TPR"/>
    <property type="match status" value="1"/>
</dbReference>
<evidence type="ECO:0000256" key="9">
    <source>
        <dbReference type="PIRNR" id="PIRNR038922"/>
    </source>
</evidence>
<dbReference type="GO" id="GO:0043022">
    <property type="term" value="F:ribosome binding"/>
    <property type="evidence" value="ECO:0007669"/>
    <property type="project" value="TreeGrafter"/>
</dbReference>
<comment type="function">
    <text evidence="9">Component of the signal recognition particle (SRP) complex, a ribonucleoprotein complex that mediates the cotranslational targeting of secretory and membrane proteins to the endoplasmic reticulum (ER).</text>
</comment>
<name>A0A9W8AGT2_9FUNG</name>
<feature type="compositionally biased region" description="Basic residues" evidence="11">
    <location>
        <begin position="606"/>
        <end position="615"/>
    </location>
</feature>
<evidence type="ECO:0000256" key="5">
    <source>
        <dbReference type="ARBA" id="ARBA00022490"/>
    </source>
</evidence>
<organism evidence="13 14">
    <name type="scientific">Tieghemiomyces parasiticus</name>
    <dbReference type="NCBI Taxonomy" id="78921"/>
    <lineage>
        <taxon>Eukaryota</taxon>
        <taxon>Fungi</taxon>
        <taxon>Fungi incertae sedis</taxon>
        <taxon>Zoopagomycota</taxon>
        <taxon>Kickxellomycotina</taxon>
        <taxon>Dimargaritomycetes</taxon>
        <taxon>Dimargaritales</taxon>
        <taxon>Dimargaritaceae</taxon>
        <taxon>Tieghemiomyces</taxon>
    </lineage>
</organism>
<evidence type="ECO:0000256" key="4">
    <source>
        <dbReference type="ARBA" id="ARBA00018350"/>
    </source>
</evidence>
<dbReference type="AlphaFoldDB" id="A0A9W8AGT2"/>
<keyword evidence="7 9" id="KW-0733">Signal recognition particle</keyword>
<evidence type="ECO:0000256" key="2">
    <source>
        <dbReference type="ARBA" id="ARBA00004496"/>
    </source>
</evidence>
<keyword evidence="5 9" id="KW-0963">Cytoplasm</keyword>
<evidence type="ECO:0000256" key="1">
    <source>
        <dbReference type="ARBA" id="ARBA00004240"/>
    </source>
</evidence>
<comment type="caution">
    <text evidence="13">The sequence shown here is derived from an EMBL/GenBank/DDBJ whole genome shotgun (WGS) entry which is preliminary data.</text>
</comment>
<evidence type="ECO:0000313" key="14">
    <source>
        <dbReference type="Proteomes" id="UP001150569"/>
    </source>
</evidence>
<evidence type="ECO:0000256" key="11">
    <source>
        <dbReference type="SAM" id="MobiDB-lite"/>
    </source>
</evidence>
<dbReference type="GO" id="GO:0006614">
    <property type="term" value="P:SRP-dependent cotranslational protein targeting to membrane"/>
    <property type="evidence" value="ECO:0007669"/>
    <property type="project" value="UniProtKB-UniRule"/>
</dbReference>
<reference evidence="13" key="1">
    <citation type="submission" date="2022-07" db="EMBL/GenBank/DDBJ databases">
        <title>Phylogenomic reconstructions and comparative analyses of Kickxellomycotina fungi.</title>
        <authorList>
            <person name="Reynolds N.K."/>
            <person name="Stajich J.E."/>
            <person name="Barry K."/>
            <person name="Grigoriev I.V."/>
            <person name="Crous P."/>
            <person name="Smith M.E."/>
        </authorList>
    </citation>
    <scope>NUCLEOTIDE SEQUENCE</scope>
    <source>
        <strain evidence="13">RSA 861</strain>
    </source>
</reference>
<dbReference type="GO" id="GO:0008312">
    <property type="term" value="F:7S RNA binding"/>
    <property type="evidence" value="ECO:0007669"/>
    <property type="project" value="InterPro"/>
</dbReference>
<evidence type="ECO:0000256" key="8">
    <source>
        <dbReference type="ARBA" id="ARBA00023274"/>
    </source>
</evidence>
<feature type="region of interest" description="Disordered" evidence="11">
    <location>
        <begin position="575"/>
        <end position="685"/>
    </location>
</feature>
<proteinExistence type="inferred from homology"/>
<dbReference type="Pfam" id="PF08492">
    <property type="entry name" value="SRP72"/>
    <property type="match status" value="1"/>
</dbReference>
<evidence type="ECO:0000256" key="7">
    <source>
        <dbReference type="ARBA" id="ARBA00023135"/>
    </source>
</evidence>
<evidence type="ECO:0000256" key="6">
    <source>
        <dbReference type="ARBA" id="ARBA00022824"/>
    </source>
</evidence>
<dbReference type="InterPro" id="IPR013699">
    <property type="entry name" value="Signal_recog_part_SRP72_RNA-bd"/>
</dbReference>
<evidence type="ECO:0000313" key="13">
    <source>
        <dbReference type="EMBL" id="KAJ1926362.1"/>
    </source>
</evidence>
<comment type="subcellular location">
    <subcellularLocation>
        <location evidence="2 9">Cytoplasm</location>
    </subcellularLocation>
    <subcellularLocation>
        <location evidence="1">Endoplasmic reticulum</location>
    </subcellularLocation>
</comment>
<keyword evidence="6" id="KW-0256">Endoplasmic reticulum</keyword>
<dbReference type="InterPro" id="IPR019734">
    <property type="entry name" value="TPR_rpt"/>
</dbReference>
<evidence type="ECO:0000256" key="3">
    <source>
        <dbReference type="ARBA" id="ARBA00007676"/>
    </source>
</evidence>
<accession>A0A9W8AGT2</accession>
<feature type="compositionally biased region" description="Basic residues" evidence="11">
    <location>
        <begin position="666"/>
        <end position="678"/>
    </location>
</feature>
<comment type="similarity">
    <text evidence="3 9">Belongs to the SRP72 family.</text>
</comment>
<evidence type="ECO:0000256" key="10">
    <source>
        <dbReference type="PROSITE-ProRule" id="PRU00339"/>
    </source>
</evidence>
<dbReference type="Pfam" id="PF14559">
    <property type="entry name" value="TPR_19"/>
    <property type="match status" value="1"/>
</dbReference>
<dbReference type="InterPro" id="IPR011990">
    <property type="entry name" value="TPR-like_helical_dom_sf"/>
</dbReference>
<dbReference type="GO" id="GO:0005783">
    <property type="term" value="C:endoplasmic reticulum"/>
    <property type="evidence" value="ECO:0007669"/>
    <property type="project" value="UniProtKB-SubCell"/>
</dbReference>
<keyword evidence="10" id="KW-0802">TPR repeat</keyword>
<dbReference type="PANTHER" id="PTHR14094">
    <property type="entry name" value="SIGNAL RECOGNITION PARTICLE 72"/>
    <property type="match status" value="1"/>
</dbReference>
<dbReference type="PANTHER" id="PTHR14094:SF9">
    <property type="entry name" value="SIGNAL RECOGNITION PARTICLE SUBUNIT SRP72"/>
    <property type="match status" value="1"/>
</dbReference>
<protein>
    <recommendedName>
        <fullName evidence="4 9">Signal recognition particle subunit SRP72</fullName>
    </recommendedName>
</protein>
<gene>
    <name evidence="13" type="primary">srp72_1</name>
    <name evidence="13" type="ORF">IWQ60_003848</name>
</gene>
<dbReference type="GO" id="GO:0005786">
    <property type="term" value="C:signal recognition particle, endoplasmic reticulum targeting"/>
    <property type="evidence" value="ECO:0007669"/>
    <property type="project" value="UniProtKB-UniRule"/>
</dbReference>
<dbReference type="SUPFAM" id="SSF48452">
    <property type="entry name" value="TPR-like"/>
    <property type="match status" value="2"/>
</dbReference>
<sequence length="685" mass="74192">MATTVEAYGTLAQAVDAGDFAQAVTVCRTILANEPRDADAYRVLVACLIREDKYTAALNSLASARQHGVTELQYEEAYCQYRTGDLADALRTLDTQGGLSATGPYDATAHQKLRAQIYYRQADYVAAMNIYEQLLQRAGSDGTERTDLLTNYIAAQVGYNLQTGQADPTAAASPDNDNRETYELAYNSACRRICAGQYAKAEALLQHALRICRQAGAVEQLPAAEVDREAAIIELQLGHVYQLQGKLDTAETIYTKFFTSPPAKGDTMVDSSTAAVVAQNLAAAGTHASIHQTAVTLRRKNLGLHDARLLKEQRRVLAFNSALLKFHLGRHSAVRRDCRKFQRLFPGYPGFALLQAATYFAQRNPQTGLAELRELTAAHPEVRAYGLAFTQAQLQMGRYRDALDTFQTHLQSLTAIDRYQAGPVAVLLWLYAKLGDPAGAAAIMKDANAHWASSVTNPDDLPAAVLHQRGQYHLETGELDAAVRDFQKLVQRDPTNDRHTAALVLALAETDVSAAQTYLPSLPTLPPVEDTDVDQLETTLAGLKLRRSLKRDATAVGTGEASVARKRAQRLKLRAKHRAKYATDSNAKVDPERWLPLHQRSNVKAGKGKRGVQGRRGKDGPQGSAIPGEESGLGGTGSANIGGAAPQPETPAEIPTPTLVSTKPSGKPKAKGKGRAKNPKLGGKW</sequence>
<keyword evidence="14" id="KW-1185">Reference proteome</keyword>
<dbReference type="Proteomes" id="UP001150569">
    <property type="component" value="Unassembled WGS sequence"/>
</dbReference>
<dbReference type="InterPro" id="IPR026270">
    <property type="entry name" value="SRP72"/>
</dbReference>
<feature type="repeat" description="TPR" evidence="10">
    <location>
        <begin position="463"/>
        <end position="496"/>
    </location>
</feature>
<dbReference type="Gene3D" id="1.25.40.10">
    <property type="entry name" value="Tetratricopeptide repeat domain"/>
    <property type="match status" value="3"/>
</dbReference>
<dbReference type="PIRSF" id="PIRSF038922">
    <property type="entry name" value="SRP72"/>
    <property type="match status" value="1"/>
</dbReference>
<feature type="domain" description="Signal recognition particle SRP72 subunit RNA-binding" evidence="12">
    <location>
        <begin position="562"/>
        <end position="602"/>
    </location>
</feature>
<dbReference type="EMBL" id="JANBPT010000173">
    <property type="protein sequence ID" value="KAJ1926362.1"/>
    <property type="molecule type" value="Genomic_DNA"/>
</dbReference>
<dbReference type="SMART" id="SM00028">
    <property type="entry name" value="TPR"/>
    <property type="match status" value="4"/>
</dbReference>
<dbReference type="Pfam" id="PF13181">
    <property type="entry name" value="TPR_8"/>
    <property type="match status" value="1"/>
</dbReference>